<evidence type="ECO:0000256" key="4">
    <source>
        <dbReference type="ARBA" id="ARBA00022989"/>
    </source>
</evidence>
<dbReference type="PANTHER" id="PTHR30572">
    <property type="entry name" value="MEMBRANE COMPONENT OF TRANSPORTER-RELATED"/>
    <property type="match status" value="1"/>
</dbReference>
<feature type="transmembrane region" description="Helical" evidence="7">
    <location>
        <begin position="398"/>
        <end position="424"/>
    </location>
</feature>
<evidence type="ECO:0000256" key="2">
    <source>
        <dbReference type="ARBA" id="ARBA00022475"/>
    </source>
</evidence>
<dbReference type="Pfam" id="PF12704">
    <property type="entry name" value="MacB_PCD"/>
    <property type="match status" value="1"/>
</dbReference>
<feature type="non-terminal residue" evidence="10">
    <location>
        <position position="433"/>
    </location>
</feature>
<comment type="similarity">
    <text evidence="6">Belongs to the ABC-4 integral membrane protein family.</text>
</comment>
<keyword evidence="5 7" id="KW-0472">Membrane</keyword>
<keyword evidence="4 7" id="KW-1133">Transmembrane helix</keyword>
<evidence type="ECO:0000256" key="5">
    <source>
        <dbReference type="ARBA" id="ARBA00023136"/>
    </source>
</evidence>
<evidence type="ECO:0000256" key="7">
    <source>
        <dbReference type="SAM" id="Phobius"/>
    </source>
</evidence>
<dbReference type="Pfam" id="PF02687">
    <property type="entry name" value="FtsX"/>
    <property type="match status" value="1"/>
</dbReference>
<feature type="transmembrane region" description="Helical" evidence="7">
    <location>
        <begin position="307"/>
        <end position="328"/>
    </location>
</feature>
<feature type="transmembrane region" description="Helical" evidence="7">
    <location>
        <begin position="360"/>
        <end position="386"/>
    </location>
</feature>
<accession>A0A7V8NX48</accession>
<dbReference type="InterPro" id="IPR003838">
    <property type="entry name" value="ABC3_permease_C"/>
</dbReference>
<evidence type="ECO:0000259" key="9">
    <source>
        <dbReference type="Pfam" id="PF12704"/>
    </source>
</evidence>
<sequence>MRNVLGFFRYALRQFRMSPVFTAAAVLTLALGIGGTTAIFTLIHAVMLRSLPVTDPGRLYRIGEGDDCCFEGGPQDDWGLFSYPLYERLKANAPELEEVAAFQGGRGQLSVRRAGVETIARPLVSEYVTGTYFTTLGVGPFAGRLITPEDDKASAAPVAVLSHRAWQTAYGSDPAVLGATLFVEGHPLTVIGIAPPGFFGEMLESDPPELWIPLQQEPLIDGNGGLLNQSISAWLRVMGRLRPGASIEVMAPRLTGVLRQWMQTDSGYPPNWMPDVIRMLPQQVIHVVPAGAGIAAMKEEYGRSLKLLLAVCGMVLLIACANVANLLLARAVARRGQTAVRMAVGATRRQIVTQALTESVLLAIGGGIAGLVVAVGAARLLLALAFHSAHFLPIQTTPSLLVLGFAFVLALVTGTIFGAAPAWFATRTDPADA</sequence>
<evidence type="ECO:0000313" key="10">
    <source>
        <dbReference type="EMBL" id="MBA0089067.1"/>
    </source>
</evidence>
<keyword evidence="3 7" id="KW-0812">Transmembrane</keyword>
<comment type="subcellular location">
    <subcellularLocation>
        <location evidence="1">Cell membrane</location>
        <topology evidence="1">Multi-pass membrane protein</topology>
    </subcellularLocation>
</comment>
<gene>
    <name evidence="10" type="ORF">HRJ53_29095</name>
</gene>
<dbReference type="GO" id="GO:0022857">
    <property type="term" value="F:transmembrane transporter activity"/>
    <property type="evidence" value="ECO:0007669"/>
    <property type="project" value="TreeGrafter"/>
</dbReference>
<evidence type="ECO:0000256" key="1">
    <source>
        <dbReference type="ARBA" id="ARBA00004651"/>
    </source>
</evidence>
<comment type="caution">
    <text evidence="10">The sequence shown here is derived from an EMBL/GenBank/DDBJ whole genome shotgun (WGS) entry which is preliminary data.</text>
</comment>
<organism evidence="10 11">
    <name type="scientific">Candidatus Acidiferrum panamense</name>
    <dbReference type="NCBI Taxonomy" id="2741543"/>
    <lineage>
        <taxon>Bacteria</taxon>
        <taxon>Pseudomonadati</taxon>
        <taxon>Acidobacteriota</taxon>
        <taxon>Terriglobia</taxon>
        <taxon>Candidatus Acidiferrales</taxon>
        <taxon>Candidatus Acidiferrum</taxon>
    </lineage>
</organism>
<proteinExistence type="inferred from homology"/>
<evidence type="ECO:0000259" key="8">
    <source>
        <dbReference type="Pfam" id="PF02687"/>
    </source>
</evidence>
<dbReference type="InterPro" id="IPR025857">
    <property type="entry name" value="MacB_PCD"/>
</dbReference>
<dbReference type="Proteomes" id="UP000567293">
    <property type="component" value="Unassembled WGS sequence"/>
</dbReference>
<name>A0A7V8NX48_9BACT</name>
<dbReference type="InterPro" id="IPR050250">
    <property type="entry name" value="Macrolide_Exporter_MacB"/>
</dbReference>
<reference evidence="10" key="1">
    <citation type="submission" date="2020-06" db="EMBL/GenBank/DDBJ databases">
        <title>Legume-microbial interactions unlock mineral nutrients during tropical forest succession.</title>
        <authorList>
            <person name="Epihov D.Z."/>
        </authorList>
    </citation>
    <scope>NUCLEOTIDE SEQUENCE [LARGE SCALE GENOMIC DNA]</scope>
    <source>
        <strain evidence="10">Pan2503</strain>
    </source>
</reference>
<evidence type="ECO:0000256" key="6">
    <source>
        <dbReference type="ARBA" id="ARBA00038076"/>
    </source>
</evidence>
<keyword evidence="11" id="KW-1185">Reference proteome</keyword>
<keyword evidence="2" id="KW-1003">Cell membrane</keyword>
<evidence type="ECO:0000313" key="11">
    <source>
        <dbReference type="Proteomes" id="UP000567293"/>
    </source>
</evidence>
<dbReference type="PANTHER" id="PTHR30572:SF4">
    <property type="entry name" value="ABC TRANSPORTER PERMEASE YTRF"/>
    <property type="match status" value="1"/>
</dbReference>
<dbReference type="GO" id="GO:0005886">
    <property type="term" value="C:plasma membrane"/>
    <property type="evidence" value="ECO:0007669"/>
    <property type="project" value="UniProtKB-SubCell"/>
</dbReference>
<feature type="domain" description="ABC3 transporter permease C-terminal" evidence="8">
    <location>
        <begin position="313"/>
        <end position="430"/>
    </location>
</feature>
<protein>
    <submittedName>
        <fullName evidence="10">ABC transporter permease</fullName>
    </submittedName>
</protein>
<feature type="domain" description="MacB-like periplasmic core" evidence="9">
    <location>
        <begin position="22"/>
        <end position="254"/>
    </location>
</feature>
<dbReference type="EMBL" id="JACDQQ010002818">
    <property type="protein sequence ID" value="MBA0089067.1"/>
    <property type="molecule type" value="Genomic_DNA"/>
</dbReference>
<dbReference type="AlphaFoldDB" id="A0A7V8NX48"/>
<evidence type="ECO:0000256" key="3">
    <source>
        <dbReference type="ARBA" id="ARBA00022692"/>
    </source>
</evidence>
<feature type="transmembrane region" description="Helical" evidence="7">
    <location>
        <begin position="20"/>
        <end position="43"/>
    </location>
</feature>